<dbReference type="SUPFAM" id="SSF51182">
    <property type="entry name" value="RmlC-like cupins"/>
    <property type="match status" value="1"/>
</dbReference>
<accession>A0ABY4E9A9</accession>
<dbReference type="EMBL" id="CP091511">
    <property type="protein sequence ID" value="UOO91083.1"/>
    <property type="molecule type" value="Genomic_DNA"/>
</dbReference>
<reference evidence="1 2" key="1">
    <citation type="journal article" date="2022" name="Res Sq">
        <title>Evolution of multicellular longitudinally dividing oral cavity symbionts (Neisseriaceae).</title>
        <authorList>
            <person name="Nyongesa S."/>
            <person name="Weber P."/>
            <person name="Bernet E."/>
            <person name="Pullido F."/>
            <person name="Nieckarz M."/>
            <person name="Delaby M."/>
            <person name="Nieves C."/>
            <person name="Viehboeck T."/>
            <person name="Krause N."/>
            <person name="Rivera-Millot A."/>
            <person name="Nakamura A."/>
            <person name="Vischer N."/>
            <person name="VanNieuwenhze M."/>
            <person name="Brun Y."/>
            <person name="Cava F."/>
            <person name="Bulgheresi S."/>
            <person name="Veyrier F."/>
        </authorList>
    </citation>
    <scope>NUCLEOTIDE SEQUENCE [LARGE SCALE GENOMIC DNA]</scope>
    <source>
        <strain evidence="1 2">SN4</strain>
    </source>
</reference>
<evidence type="ECO:0000313" key="1">
    <source>
        <dbReference type="EMBL" id="UOO91083.1"/>
    </source>
</evidence>
<sequence length="113" mass="12955">MKMFPFPFSTTNWQEIIATEHQGETGMAYWRTQFFGEAENRIRVRMVEYSAGYLADHWCEKGHVLFCLQGELMTRLQDGREFKLTAGMSYQVGDGSDAHQSYTDTGATLLIVD</sequence>
<keyword evidence="2" id="KW-1185">Reference proteome</keyword>
<dbReference type="InterPro" id="IPR011051">
    <property type="entry name" value="RmlC_Cupin_sf"/>
</dbReference>
<dbReference type="Gene3D" id="2.60.120.10">
    <property type="entry name" value="Jelly Rolls"/>
    <property type="match status" value="1"/>
</dbReference>
<protein>
    <submittedName>
        <fullName evidence="1">DHCW motif cupin fold protein</fullName>
    </submittedName>
</protein>
<dbReference type="NCBIfam" id="NF038084">
    <property type="entry name" value="DHCW_cupin"/>
    <property type="match status" value="1"/>
</dbReference>
<dbReference type="InterPro" id="IPR047713">
    <property type="entry name" value="DHCW_cupin"/>
</dbReference>
<name>A0ABY4E9A9_9NEIS</name>
<dbReference type="InterPro" id="IPR014710">
    <property type="entry name" value="RmlC-like_jellyroll"/>
</dbReference>
<gene>
    <name evidence="1" type="ORF">LVJ82_08990</name>
</gene>
<proteinExistence type="predicted"/>
<dbReference type="Proteomes" id="UP000832011">
    <property type="component" value="Chromosome"/>
</dbReference>
<evidence type="ECO:0000313" key="2">
    <source>
        <dbReference type="Proteomes" id="UP000832011"/>
    </source>
</evidence>
<organism evidence="1 2">
    <name type="scientific">Vitreoscilla massiliensis</name>
    <dbReference type="NCBI Taxonomy" id="1689272"/>
    <lineage>
        <taxon>Bacteria</taxon>
        <taxon>Pseudomonadati</taxon>
        <taxon>Pseudomonadota</taxon>
        <taxon>Betaproteobacteria</taxon>
        <taxon>Neisseriales</taxon>
        <taxon>Neisseriaceae</taxon>
        <taxon>Vitreoscilla</taxon>
    </lineage>
</organism>
<dbReference type="RefSeq" id="WP_058305148.1">
    <property type="nucleotide sequence ID" value="NZ_CABKVG010000006.1"/>
</dbReference>